<name>J3N9X1_ORYBR</name>
<proteinExistence type="predicted"/>
<reference evidence="1" key="1">
    <citation type="journal article" date="2013" name="Nat. Commun.">
        <title>Whole-genome sequencing of Oryza brachyantha reveals mechanisms underlying Oryza genome evolution.</title>
        <authorList>
            <person name="Chen J."/>
            <person name="Huang Q."/>
            <person name="Gao D."/>
            <person name="Wang J."/>
            <person name="Lang Y."/>
            <person name="Liu T."/>
            <person name="Li B."/>
            <person name="Bai Z."/>
            <person name="Luis Goicoechea J."/>
            <person name="Liang C."/>
            <person name="Chen C."/>
            <person name="Zhang W."/>
            <person name="Sun S."/>
            <person name="Liao Y."/>
            <person name="Zhang X."/>
            <person name="Yang L."/>
            <person name="Song C."/>
            <person name="Wang M."/>
            <person name="Shi J."/>
            <person name="Liu G."/>
            <person name="Liu J."/>
            <person name="Zhou H."/>
            <person name="Zhou W."/>
            <person name="Yu Q."/>
            <person name="An N."/>
            <person name="Chen Y."/>
            <person name="Cai Q."/>
            <person name="Wang B."/>
            <person name="Liu B."/>
            <person name="Min J."/>
            <person name="Huang Y."/>
            <person name="Wu H."/>
            <person name="Li Z."/>
            <person name="Zhang Y."/>
            <person name="Yin Y."/>
            <person name="Song W."/>
            <person name="Jiang J."/>
            <person name="Jackson S.A."/>
            <person name="Wing R.A."/>
            <person name="Wang J."/>
            <person name="Chen M."/>
        </authorList>
    </citation>
    <scope>NUCLEOTIDE SEQUENCE [LARGE SCALE GENOMIC DNA]</scope>
    <source>
        <strain evidence="1">cv. IRGC 101232</strain>
    </source>
</reference>
<dbReference type="Gramene" id="OB11G26070.1">
    <property type="protein sequence ID" value="OB11G26070.1"/>
    <property type="gene ID" value="OB11G26070"/>
</dbReference>
<reference evidence="1" key="2">
    <citation type="submission" date="2013-04" db="UniProtKB">
        <authorList>
            <consortium name="EnsemblPlants"/>
        </authorList>
    </citation>
    <scope>IDENTIFICATION</scope>
</reference>
<accession>J3N9X1</accession>
<dbReference type="Proteomes" id="UP000006038">
    <property type="component" value="Chromosome 11"/>
</dbReference>
<evidence type="ECO:0000313" key="2">
    <source>
        <dbReference type="Proteomes" id="UP000006038"/>
    </source>
</evidence>
<dbReference type="HOGENOM" id="CLU_2546234_0_0_1"/>
<dbReference type="AlphaFoldDB" id="J3N9X1"/>
<protein>
    <submittedName>
        <fullName evidence="1">Uncharacterized protein</fullName>
    </submittedName>
</protein>
<organism evidence="1">
    <name type="scientific">Oryza brachyantha</name>
    <name type="common">malo sina</name>
    <dbReference type="NCBI Taxonomy" id="4533"/>
    <lineage>
        <taxon>Eukaryota</taxon>
        <taxon>Viridiplantae</taxon>
        <taxon>Streptophyta</taxon>
        <taxon>Embryophyta</taxon>
        <taxon>Tracheophyta</taxon>
        <taxon>Spermatophyta</taxon>
        <taxon>Magnoliopsida</taxon>
        <taxon>Liliopsida</taxon>
        <taxon>Poales</taxon>
        <taxon>Poaceae</taxon>
        <taxon>BOP clade</taxon>
        <taxon>Oryzoideae</taxon>
        <taxon>Oryzeae</taxon>
        <taxon>Oryzinae</taxon>
        <taxon>Oryza</taxon>
    </lineage>
</organism>
<sequence>MDAGAFAGDVPAGRRRLTLFGGNSPTNCLPGLSRAHFATLGEEEEEGCSVGDLEMHSLELELSFGKVLFIQLAGSDPEADEDK</sequence>
<dbReference type="EnsemblPlants" id="OB11G26070.1">
    <property type="protein sequence ID" value="OB11G26070.1"/>
    <property type="gene ID" value="OB11G26070"/>
</dbReference>
<keyword evidence="2" id="KW-1185">Reference proteome</keyword>
<evidence type="ECO:0000313" key="1">
    <source>
        <dbReference type="EnsemblPlants" id="OB11G26070.1"/>
    </source>
</evidence>